<evidence type="ECO:0000313" key="4">
    <source>
        <dbReference type="Proteomes" id="UP000216725"/>
    </source>
</evidence>
<feature type="region of interest" description="Disordered" evidence="1">
    <location>
        <begin position="1"/>
        <end position="29"/>
    </location>
</feature>
<evidence type="ECO:0000256" key="2">
    <source>
        <dbReference type="SAM" id="Phobius"/>
    </source>
</evidence>
<proteinExistence type="predicted"/>
<keyword evidence="2" id="KW-1133">Transmembrane helix</keyword>
<evidence type="ECO:0000313" key="3">
    <source>
        <dbReference type="EMBL" id="OZG51277.1"/>
    </source>
</evidence>
<sequence>MERDGANGGDERWSGAERGSSRIGMRSRGPGIPFANAAVRGTGACSGTGNRTCSEACGERSRCEAGSGIGMHLGTRQVRDENTSRAERIYSLFFFRPLSSVSFSPSLVFPLPPPFPYSFFSRSDLSPSSPSPFDSTPPPPPSSLSFSPIPSCPVQIFLPPPHLPLTPPLRLLPLPSPFPIPALSIHVSLPLLFLLPFSPLVLFFSFPFFPPSSLVLFLLSSPLLFSPHRRMSLEKQGAVPGNETSSPGTAGASWIRKHRGGTQRRRARIPPRPPRHPPPRPRPRPQRLRPAHRLRPTHHRPSRTAA</sequence>
<dbReference type="EMBL" id="MWWR01000009">
    <property type="protein sequence ID" value="OZG51277.1"/>
    <property type="molecule type" value="Genomic_DNA"/>
</dbReference>
<comment type="caution">
    <text evidence="3">The sequence shown here is derived from an EMBL/GenBank/DDBJ whole genome shotgun (WGS) entry which is preliminary data.</text>
</comment>
<accession>A0A261EWQ3</accession>
<evidence type="ECO:0000256" key="1">
    <source>
        <dbReference type="SAM" id="MobiDB-lite"/>
    </source>
</evidence>
<dbReference type="AlphaFoldDB" id="A0A261EWQ3"/>
<keyword evidence="2" id="KW-0812">Transmembrane</keyword>
<reference evidence="3 4" key="1">
    <citation type="journal article" date="2017" name="BMC Genomics">
        <title>Comparative genomic and phylogenomic analyses of the Bifidobacteriaceae family.</title>
        <authorList>
            <person name="Lugli G.A."/>
            <person name="Milani C."/>
            <person name="Turroni F."/>
            <person name="Duranti S."/>
            <person name="Mancabelli L."/>
            <person name="Mangifesta M."/>
            <person name="Ferrario C."/>
            <person name="Modesto M."/>
            <person name="Mattarelli P."/>
            <person name="Jiri K."/>
            <person name="van Sinderen D."/>
            <person name="Ventura M."/>
        </authorList>
    </citation>
    <scope>NUCLEOTIDE SEQUENCE [LARGE SCALE GENOMIC DNA]</scope>
    <source>
        <strain evidence="3 4">DSM 24742</strain>
    </source>
</reference>
<feature type="transmembrane region" description="Helical" evidence="2">
    <location>
        <begin position="203"/>
        <end position="225"/>
    </location>
</feature>
<keyword evidence="2" id="KW-0472">Membrane</keyword>
<protein>
    <submittedName>
        <fullName evidence="3">Uncharacterized protein</fullName>
    </submittedName>
</protein>
<gene>
    <name evidence="3" type="ORF">PSRA_1221</name>
</gene>
<feature type="region of interest" description="Disordered" evidence="1">
    <location>
        <begin position="236"/>
        <end position="306"/>
    </location>
</feature>
<feature type="compositionally biased region" description="Basic residues" evidence="1">
    <location>
        <begin position="255"/>
        <end position="306"/>
    </location>
</feature>
<organism evidence="3 4">
    <name type="scientific">Pseudoscardovia radai</name>
    <dbReference type="NCBI Taxonomy" id="987066"/>
    <lineage>
        <taxon>Bacteria</taxon>
        <taxon>Bacillati</taxon>
        <taxon>Actinomycetota</taxon>
        <taxon>Actinomycetes</taxon>
        <taxon>Bifidobacteriales</taxon>
        <taxon>Bifidobacteriaceae</taxon>
        <taxon>Pseudoscardovia</taxon>
    </lineage>
</organism>
<dbReference type="Proteomes" id="UP000216725">
    <property type="component" value="Unassembled WGS sequence"/>
</dbReference>
<keyword evidence="4" id="KW-1185">Reference proteome</keyword>
<feature type="compositionally biased region" description="Basic and acidic residues" evidence="1">
    <location>
        <begin position="1"/>
        <end position="15"/>
    </location>
</feature>
<name>A0A261EWQ3_9BIFI</name>